<dbReference type="SUPFAM" id="SSF48056">
    <property type="entry name" value="Di-copper centre-containing domain"/>
    <property type="match status" value="1"/>
</dbReference>
<evidence type="ECO:0000313" key="2">
    <source>
        <dbReference type="Proteomes" id="UP001172101"/>
    </source>
</evidence>
<organism evidence="1 2">
    <name type="scientific">Lasiosphaeria miniovina</name>
    <dbReference type="NCBI Taxonomy" id="1954250"/>
    <lineage>
        <taxon>Eukaryota</taxon>
        <taxon>Fungi</taxon>
        <taxon>Dikarya</taxon>
        <taxon>Ascomycota</taxon>
        <taxon>Pezizomycotina</taxon>
        <taxon>Sordariomycetes</taxon>
        <taxon>Sordariomycetidae</taxon>
        <taxon>Sordariales</taxon>
        <taxon>Lasiosphaeriaceae</taxon>
        <taxon>Lasiosphaeria</taxon>
    </lineage>
</organism>
<reference evidence="1" key="1">
    <citation type="submission" date="2023-06" db="EMBL/GenBank/DDBJ databases">
        <title>Genome-scale phylogeny and comparative genomics of the fungal order Sordariales.</title>
        <authorList>
            <consortium name="Lawrence Berkeley National Laboratory"/>
            <person name="Hensen N."/>
            <person name="Bonometti L."/>
            <person name="Westerberg I."/>
            <person name="Brannstrom I.O."/>
            <person name="Guillou S."/>
            <person name="Cros-Aarteil S."/>
            <person name="Calhoun S."/>
            <person name="Haridas S."/>
            <person name="Kuo A."/>
            <person name="Mondo S."/>
            <person name="Pangilinan J."/>
            <person name="Riley R."/>
            <person name="LaButti K."/>
            <person name="Andreopoulos B."/>
            <person name="Lipzen A."/>
            <person name="Chen C."/>
            <person name="Yanf M."/>
            <person name="Daum C."/>
            <person name="Ng V."/>
            <person name="Clum A."/>
            <person name="Steindorff A."/>
            <person name="Ohm R."/>
            <person name="Martin F."/>
            <person name="Silar P."/>
            <person name="Natvig D."/>
            <person name="Lalanne C."/>
            <person name="Gautier V."/>
            <person name="Ament-velasquez S.L."/>
            <person name="Kruys A."/>
            <person name="Hutchinson M.I."/>
            <person name="Powell A.J."/>
            <person name="Barry K."/>
            <person name="Miller A.N."/>
            <person name="Grigoriev I.V."/>
            <person name="Debuchy R."/>
            <person name="Gladieux P."/>
            <person name="Thoren M.H."/>
            <person name="Johannesson H."/>
        </authorList>
    </citation>
    <scope>NUCLEOTIDE SEQUENCE</scope>
    <source>
        <strain evidence="1">SMH2392-1A</strain>
    </source>
</reference>
<dbReference type="AlphaFoldDB" id="A0AA40BF84"/>
<dbReference type="Gene3D" id="1.10.1280.10">
    <property type="entry name" value="Di-copper center containing domain from catechol oxidase"/>
    <property type="match status" value="1"/>
</dbReference>
<comment type="caution">
    <text evidence="1">The sequence shown here is derived from an EMBL/GenBank/DDBJ whole genome shotgun (WGS) entry which is preliminary data.</text>
</comment>
<accession>A0AA40BF84</accession>
<dbReference type="EMBL" id="JAUIRO010000001">
    <property type="protein sequence ID" value="KAK0733154.1"/>
    <property type="molecule type" value="Genomic_DNA"/>
</dbReference>
<dbReference type="InterPro" id="IPR008922">
    <property type="entry name" value="Di-copper_centre_dom_sf"/>
</dbReference>
<name>A0AA40BF84_9PEZI</name>
<evidence type="ECO:0000313" key="1">
    <source>
        <dbReference type="EMBL" id="KAK0733154.1"/>
    </source>
</evidence>
<proteinExistence type="predicted"/>
<gene>
    <name evidence="1" type="ORF">B0T26DRAFT_683012</name>
</gene>
<dbReference type="GeneID" id="85324044"/>
<sequence>MPKKERPSYVNAVTCPANKPAQSDVSVVPGARGRYDDFVALHLLKTPFAPFVHGKGRFLGFHRAAVLGLDAVLQGP</sequence>
<dbReference type="RefSeq" id="XP_060302031.1">
    <property type="nucleotide sequence ID" value="XM_060440774.1"/>
</dbReference>
<keyword evidence="2" id="KW-1185">Reference proteome</keyword>
<dbReference type="Proteomes" id="UP001172101">
    <property type="component" value="Unassembled WGS sequence"/>
</dbReference>
<protein>
    <submittedName>
        <fullName evidence="1">Uncharacterized protein</fullName>
    </submittedName>
</protein>